<dbReference type="EMBL" id="JAMXLY010000014">
    <property type="protein sequence ID" value="MCO6025260.1"/>
    <property type="molecule type" value="Genomic_DNA"/>
</dbReference>
<keyword evidence="8 11" id="KW-0067">ATP-binding</keyword>
<name>A0ABT1BW07_9BACT</name>
<dbReference type="InterPro" id="IPR014729">
    <property type="entry name" value="Rossmann-like_a/b/a_fold"/>
</dbReference>
<evidence type="ECO:0000259" key="12">
    <source>
        <dbReference type="Pfam" id="PF01467"/>
    </source>
</evidence>
<evidence type="ECO:0000313" key="14">
    <source>
        <dbReference type="Proteomes" id="UP001204015"/>
    </source>
</evidence>
<keyword evidence="4 11" id="KW-0662">Pyridine nucleotide biosynthesis</keyword>
<dbReference type="InterPro" id="IPR004821">
    <property type="entry name" value="Cyt_trans-like"/>
</dbReference>
<dbReference type="HAMAP" id="MF_00244">
    <property type="entry name" value="NaMN_adenylyltr"/>
    <property type="match status" value="1"/>
</dbReference>
<dbReference type="GO" id="GO:0016779">
    <property type="term" value="F:nucleotidyltransferase activity"/>
    <property type="evidence" value="ECO:0007669"/>
    <property type="project" value="UniProtKB-KW"/>
</dbReference>
<evidence type="ECO:0000256" key="11">
    <source>
        <dbReference type="HAMAP-Rule" id="MF_00244"/>
    </source>
</evidence>
<comment type="pathway">
    <text evidence="2 11">Cofactor biosynthesis; NAD(+) biosynthesis; deamido-NAD(+) from nicotinate D-ribonucleotide: step 1/1.</text>
</comment>
<keyword evidence="6 11" id="KW-0548">Nucleotidyltransferase</keyword>
<evidence type="ECO:0000256" key="8">
    <source>
        <dbReference type="ARBA" id="ARBA00022840"/>
    </source>
</evidence>
<evidence type="ECO:0000256" key="4">
    <source>
        <dbReference type="ARBA" id="ARBA00022642"/>
    </source>
</evidence>
<evidence type="ECO:0000256" key="7">
    <source>
        <dbReference type="ARBA" id="ARBA00022741"/>
    </source>
</evidence>
<gene>
    <name evidence="11 13" type="primary">nadD</name>
    <name evidence="13" type="ORF">NG821_05305</name>
</gene>
<dbReference type="PANTHER" id="PTHR39321">
    <property type="entry name" value="NICOTINATE-NUCLEOTIDE ADENYLYLTRANSFERASE-RELATED"/>
    <property type="match status" value="1"/>
</dbReference>
<accession>A0ABT1BW07</accession>
<keyword evidence="7 11" id="KW-0547">Nucleotide-binding</keyword>
<keyword evidence="9 11" id="KW-0520">NAD</keyword>
<reference evidence="13 14" key="1">
    <citation type="submission" date="2022-06" db="EMBL/GenBank/DDBJ databases">
        <title>A taxonomic note on the genus Prevotella: Description of four novel genera and emended description of the genera Hallella and Xylanibacter.</title>
        <authorList>
            <person name="Hitch T.C.A."/>
        </authorList>
    </citation>
    <scope>NUCLEOTIDE SEQUENCE [LARGE SCALE GENOMIC DNA]</scope>
    <source>
        <strain evidence="13 14">DSM 100619</strain>
    </source>
</reference>
<dbReference type="Gene3D" id="3.40.50.620">
    <property type="entry name" value="HUPs"/>
    <property type="match status" value="1"/>
</dbReference>
<evidence type="ECO:0000256" key="9">
    <source>
        <dbReference type="ARBA" id="ARBA00023027"/>
    </source>
</evidence>
<feature type="domain" description="Cytidyltransferase-like" evidence="12">
    <location>
        <begin position="8"/>
        <end position="167"/>
    </location>
</feature>
<dbReference type="InterPro" id="IPR005248">
    <property type="entry name" value="NadD/NMNAT"/>
</dbReference>
<dbReference type="Proteomes" id="UP001204015">
    <property type="component" value="Unassembled WGS sequence"/>
</dbReference>
<dbReference type="EC" id="2.7.7.18" evidence="11"/>
<dbReference type="NCBIfam" id="TIGR00482">
    <property type="entry name" value="nicotinate (nicotinamide) nucleotide adenylyltransferase"/>
    <property type="match status" value="1"/>
</dbReference>
<proteinExistence type="inferred from homology"/>
<keyword evidence="5 11" id="KW-0808">Transferase</keyword>
<comment type="caution">
    <text evidence="13">The sequence shown here is derived from an EMBL/GenBank/DDBJ whole genome shotgun (WGS) entry which is preliminary data.</text>
</comment>
<evidence type="ECO:0000256" key="6">
    <source>
        <dbReference type="ARBA" id="ARBA00022695"/>
    </source>
</evidence>
<evidence type="ECO:0000256" key="10">
    <source>
        <dbReference type="ARBA" id="ARBA00048721"/>
    </source>
</evidence>
<evidence type="ECO:0000256" key="2">
    <source>
        <dbReference type="ARBA" id="ARBA00005019"/>
    </source>
</evidence>
<evidence type="ECO:0000256" key="3">
    <source>
        <dbReference type="ARBA" id="ARBA00009014"/>
    </source>
</evidence>
<comment type="similarity">
    <text evidence="3 11">Belongs to the NadD family.</text>
</comment>
<evidence type="ECO:0000256" key="5">
    <source>
        <dbReference type="ARBA" id="ARBA00022679"/>
    </source>
</evidence>
<sequence>MKKIKTGIYGGSFNPIHNGHIELARQFLEKGGLDEVWLMVTPQNPWKKHEALLDDDKRFHLMQLALKGETGLVAKDYEFHLPRPSYTWNTLKELSKDFPDREFVLLVGGDNWAYFDDWYHYQDILDNYSVCVYPREGITIDERTLPEHVSVLHAPLIHISSTDIRRRIQNHQPIDDLVPKVVAEEMERDGDYQGE</sequence>
<dbReference type="NCBIfam" id="TIGR00125">
    <property type="entry name" value="cyt_tran_rel"/>
    <property type="match status" value="1"/>
</dbReference>
<dbReference type="Pfam" id="PF01467">
    <property type="entry name" value="CTP_transf_like"/>
    <property type="match status" value="1"/>
</dbReference>
<comment type="catalytic activity">
    <reaction evidence="10 11">
        <text>nicotinate beta-D-ribonucleotide + ATP + H(+) = deamido-NAD(+) + diphosphate</text>
        <dbReference type="Rhea" id="RHEA:22860"/>
        <dbReference type="ChEBI" id="CHEBI:15378"/>
        <dbReference type="ChEBI" id="CHEBI:30616"/>
        <dbReference type="ChEBI" id="CHEBI:33019"/>
        <dbReference type="ChEBI" id="CHEBI:57502"/>
        <dbReference type="ChEBI" id="CHEBI:58437"/>
        <dbReference type="EC" id="2.7.7.18"/>
    </reaction>
</comment>
<evidence type="ECO:0000313" key="13">
    <source>
        <dbReference type="EMBL" id="MCO6025260.1"/>
    </source>
</evidence>
<dbReference type="CDD" id="cd02165">
    <property type="entry name" value="NMNAT"/>
    <property type="match status" value="1"/>
</dbReference>
<dbReference type="SUPFAM" id="SSF52374">
    <property type="entry name" value="Nucleotidylyl transferase"/>
    <property type="match status" value="1"/>
</dbReference>
<protein>
    <recommendedName>
        <fullName evidence="11">Probable nicotinate-nucleotide adenylyltransferase</fullName>
        <ecNumber evidence="11">2.7.7.18</ecNumber>
    </recommendedName>
    <alternativeName>
        <fullName evidence="11">Deamido-NAD(+) diphosphorylase</fullName>
    </alternativeName>
    <alternativeName>
        <fullName evidence="11">Deamido-NAD(+) pyrophosphorylase</fullName>
    </alternativeName>
    <alternativeName>
        <fullName evidence="11">Nicotinate mononucleotide adenylyltransferase</fullName>
        <shortName evidence="11">NaMN adenylyltransferase</shortName>
    </alternativeName>
</protein>
<comment type="function">
    <text evidence="1 11">Catalyzes the reversible adenylation of nicotinate mononucleotide (NaMN) to nicotinic acid adenine dinucleotide (NaAD).</text>
</comment>
<dbReference type="PANTHER" id="PTHR39321:SF3">
    <property type="entry name" value="PHOSPHOPANTETHEINE ADENYLYLTRANSFERASE"/>
    <property type="match status" value="1"/>
</dbReference>
<evidence type="ECO:0000256" key="1">
    <source>
        <dbReference type="ARBA" id="ARBA00002324"/>
    </source>
</evidence>
<keyword evidence="14" id="KW-1185">Reference proteome</keyword>
<dbReference type="RefSeq" id="WP_252760620.1">
    <property type="nucleotide sequence ID" value="NZ_JAMXLY010000014.1"/>
</dbReference>
<organism evidence="13 14">
    <name type="scientific">Segatella cerevisiae</name>
    <dbReference type="NCBI Taxonomy" id="2053716"/>
    <lineage>
        <taxon>Bacteria</taxon>
        <taxon>Pseudomonadati</taxon>
        <taxon>Bacteroidota</taxon>
        <taxon>Bacteroidia</taxon>
        <taxon>Bacteroidales</taxon>
        <taxon>Prevotellaceae</taxon>
        <taxon>Segatella</taxon>
    </lineage>
</organism>